<dbReference type="SMART" id="SM00248">
    <property type="entry name" value="ANK"/>
    <property type="match status" value="4"/>
</dbReference>
<dbReference type="InterPro" id="IPR036770">
    <property type="entry name" value="Ankyrin_rpt-contain_sf"/>
</dbReference>
<sequence length="177" mass="19266">MTFGIDEPGHNGDVRCPMEVDALQEDHTRGLDPDRGWLGPLHLAAAKGNDRIVRILLEHRTADCSIDEPDSDGLTALMHAVQGGYEDVARSLLVAGAAVDAADKQKRTALHWAVLMRREALLRQLLEHAVAAGANLDVYDAEGRTPLHSAIEVGFETGVQVLLEFGVNTRCRAQKSR</sequence>
<dbReference type="AlphaFoldDB" id="A0A3S4F163"/>
<dbReference type="EMBL" id="OUUZ01000008">
    <property type="protein sequence ID" value="SPQ21601.1"/>
    <property type="molecule type" value="Genomic_DNA"/>
</dbReference>
<reference evidence="4 5" key="1">
    <citation type="submission" date="2018-04" db="EMBL/GenBank/DDBJ databases">
        <authorList>
            <person name="Huttner S."/>
            <person name="Dainat J."/>
        </authorList>
    </citation>
    <scope>NUCLEOTIDE SEQUENCE [LARGE SCALE GENOMIC DNA]</scope>
</reference>
<feature type="repeat" description="ANK" evidence="3">
    <location>
        <begin position="72"/>
        <end position="104"/>
    </location>
</feature>
<keyword evidence="1" id="KW-0677">Repeat</keyword>
<dbReference type="Proteomes" id="UP000289323">
    <property type="component" value="Unassembled WGS sequence"/>
</dbReference>
<dbReference type="Gene3D" id="1.25.40.20">
    <property type="entry name" value="Ankyrin repeat-containing domain"/>
    <property type="match status" value="1"/>
</dbReference>
<proteinExistence type="predicted"/>
<dbReference type="SUPFAM" id="SSF48403">
    <property type="entry name" value="Ankyrin repeat"/>
    <property type="match status" value="1"/>
</dbReference>
<evidence type="ECO:0000256" key="2">
    <source>
        <dbReference type="ARBA" id="ARBA00023043"/>
    </source>
</evidence>
<organism evidence="4 5">
    <name type="scientific">Thermothielavioides terrestris</name>
    <dbReference type="NCBI Taxonomy" id="2587410"/>
    <lineage>
        <taxon>Eukaryota</taxon>
        <taxon>Fungi</taxon>
        <taxon>Dikarya</taxon>
        <taxon>Ascomycota</taxon>
        <taxon>Pezizomycotina</taxon>
        <taxon>Sordariomycetes</taxon>
        <taxon>Sordariomycetidae</taxon>
        <taxon>Sordariales</taxon>
        <taxon>Chaetomiaceae</taxon>
        <taxon>Thermothielavioides</taxon>
    </lineage>
</organism>
<name>A0A3S4F163_9PEZI</name>
<dbReference type="Pfam" id="PF13606">
    <property type="entry name" value="Ank_3"/>
    <property type="match status" value="1"/>
</dbReference>
<keyword evidence="2 3" id="KW-0040">ANK repeat</keyword>
<dbReference type="PANTHER" id="PTHR24198:SF165">
    <property type="entry name" value="ANKYRIN REPEAT-CONTAINING PROTEIN-RELATED"/>
    <property type="match status" value="1"/>
</dbReference>
<evidence type="ECO:0000313" key="4">
    <source>
        <dbReference type="EMBL" id="SPQ21601.1"/>
    </source>
</evidence>
<dbReference type="InterPro" id="IPR002110">
    <property type="entry name" value="Ankyrin_rpt"/>
</dbReference>
<gene>
    <name evidence="4" type="ORF">TT172_LOCUS4020</name>
</gene>
<feature type="repeat" description="ANK" evidence="3">
    <location>
        <begin position="142"/>
        <end position="174"/>
    </location>
</feature>
<dbReference type="PROSITE" id="PS50297">
    <property type="entry name" value="ANK_REP_REGION"/>
    <property type="match status" value="2"/>
</dbReference>
<protein>
    <submittedName>
        <fullName evidence="4">B1f4f7ad-e4a3-4561-abc6-ba25423796af</fullName>
    </submittedName>
</protein>
<dbReference type="PANTHER" id="PTHR24198">
    <property type="entry name" value="ANKYRIN REPEAT AND PROTEIN KINASE DOMAIN-CONTAINING PROTEIN"/>
    <property type="match status" value="1"/>
</dbReference>
<dbReference type="PROSITE" id="PS50088">
    <property type="entry name" value="ANK_REPEAT"/>
    <property type="match status" value="2"/>
</dbReference>
<evidence type="ECO:0000256" key="1">
    <source>
        <dbReference type="ARBA" id="ARBA00022737"/>
    </source>
</evidence>
<dbReference type="Pfam" id="PF00023">
    <property type="entry name" value="Ank"/>
    <property type="match status" value="1"/>
</dbReference>
<accession>A0A3S4F163</accession>
<evidence type="ECO:0000313" key="5">
    <source>
        <dbReference type="Proteomes" id="UP000289323"/>
    </source>
</evidence>
<dbReference type="Pfam" id="PF12796">
    <property type="entry name" value="Ank_2"/>
    <property type="match status" value="1"/>
</dbReference>
<evidence type="ECO:0000256" key="3">
    <source>
        <dbReference type="PROSITE-ProRule" id="PRU00023"/>
    </source>
</evidence>